<proteinExistence type="predicted"/>
<feature type="region of interest" description="Disordered" evidence="1">
    <location>
        <begin position="1"/>
        <end position="21"/>
    </location>
</feature>
<evidence type="ECO:0000313" key="2">
    <source>
        <dbReference type="EMBL" id="KAK0435580.1"/>
    </source>
</evidence>
<dbReference type="Proteomes" id="UP001175211">
    <property type="component" value="Unassembled WGS sequence"/>
</dbReference>
<dbReference type="EMBL" id="JAUEPS010000147">
    <property type="protein sequence ID" value="KAK0435580.1"/>
    <property type="molecule type" value="Genomic_DNA"/>
</dbReference>
<gene>
    <name evidence="2" type="ORF">EV420DRAFT_1653117</name>
</gene>
<sequence>MAVYPEPSLDSPHLNKDASRLPQQGWSCDWEKFDFDDFLFPYVYGRMILNVELKAYFDIYGMIEILMYKPDSAQIIFRCGDTYLLKDVEASKIWKFTDWYTSADDFYCITYR</sequence>
<keyword evidence="3" id="KW-1185">Reference proteome</keyword>
<name>A0AA39J3R4_ARMTA</name>
<reference evidence="2" key="1">
    <citation type="submission" date="2023-06" db="EMBL/GenBank/DDBJ databases">
        <authorList>
            <consortium name="Lawrence Berkeley National Laboratory"/>
            <person name="Ahrendt S."/>
            <person name="Sahu N."/>
            <person name="Indic B."/>
            <person name="Wong-Bajracharya J."/>
            <person name="Merenyi Z."/>
            <person name="Ke H.-M."/>
            <person name="Monk M."/>
            <person name="Kocsube S."/>
            <person name="Drula E."/>
            <person name="Lipzen A."/>
            <person name="Balint B."/>
            <person name="Henrissat B."/>
            <person name="Andreopoulos B."/>
            <person name="Martin F.M."/>
            <person name="Harder C.B."/>
            <person name="Rigling D."/>
            <person name="Ford K.L."/>
            <person name="Foster G.D."/>
            <person name="Pangilinan J."/>
            <person name="Papanicolaou A."/>
            <person name="Barry K."/>
            <person name="LaButti K."/>
            <person name="Viragh M."/>
            <person name="Koriabine M."/>
            <person name="Yan M."/>
            <person name="Riley R."/>
            <person name="Champramary S."/>
            <person name="Plett K.L."/>
            <person name="Tsai I.J."/>
            <person name="Slot J."/>
            <person name="Sipos G."/>
            <person name="Plett J."/>
            <person name="Nagy L.G."/>
            <person name="Grigoriev I.V."/>
        </authorList>
    </citation>
    <scope>NUCLEOTIDE SEQUENCE</scope>
    <source>
        <strain evidence="2">CCBAS 213</strain>
    </source>
</reference>
<evidence type="ECO:0000313" key="3">
    <source>
        <dbReference type="Proteomes" id="UP001175211"/>
    </source>
</evidence>
<dbReference type="RefSeq" id="XP_060322020.1">
    <property type="nucleotide sequence ID" value="XM_060478711.1"/>
</dbReference>
<accession>A0AA39J3R4</accession>
<protein>
    <submittedName>
        <fullName evidence="2">Uncharacterized protein</fullName>
    </submittedName>
</protein>
<organism evidence="2 3">
    <name type="scientific">Armillaria tabescens</name>
    <name type="common">Ringless honey mushroom</name>
    <name type="synonym">Agaricus tabescens</name>
    <dbReference type="NCBI Taxonomy" id="1929756"/>
    <lineage>
        <taxon>Eukaryota</taxon>
        <taxon>Fungi</taxon>
        <taxon>Dikarya</taxon>
        <taxon>Basidiomycota</taxon>
        <taxon>Agaricomycotina</taxon>
        <taxon>Agaricomycetes</taxon>
        <taxon>Agaricomycetidae</taxon>
        <taxon>Agaricales</taxon>
        <taxon>Marasmiineae</taxon>
        <taxon>Physalacriaceae</taxon>
        <taxon>Desarmillaria</taxon>
    </lineage>
</organism>
<evidence type="ECO:0000256" key="1">
    <source>
        <dbReference type="SAM" id="MobiDB-lite"/>
    </source>
</evidence>
<dbReference type="GeneID" id="85362259"/>
<dbReference type="AlphaFoldDB" id="A0AA39J3R4"/>
<comment type="caution">
    <text evidence="2">The sequence shown here is derived from an EMBL/GenBank/DDBJ whole genome shotgun (WGS) entry which is preliminary data.</text>
</comment>